<sequence length="182" mass="21271">MADSGNNLHLIQSRVMEVFMESFKRGFDGKDEYAHEIPNFLKNICQVYCVHNKNKVVTYKKLPKNTIFVDDVDDFLEFFNPIVKRETYGYFQELDELTVELMRDPSFRCSLIGFFFLQGLWDAGECCPRPFYNRNGKVVRNVNFIGFYGVRVIVADQKLKAHVNYVPNHNKRNGTQFASQCL</sequence>
<name>A0A4Y2S670_ARAVE</name>
<proteinExistence type="predicted"/>
<organism evidence="1 2">
    <name type="scientific">Araneus ventricosus</name>
    <name type="common">Orbweaver spider</name>
    <name type="synonym">Epeira ventricosa</name>
    <dbReference type="NCBI Taxonomy" id="182803"/>
    <lineage>
        <taxon>Eukaryota</taxon>
        <taxon>Metazoa</taxon>
        <taxon>Ecdysozoa</taxon>
        <taxon>Arthropoda</taxon>
        <taxon>Chelicerata</taxon>
        <taxon>Arachnida</taxon>
        <taxon>Araneae</taxon>
        <taxon>Araneomorphae</taxon>
        <taxon>Entelegynae</taxon>
        <taxon>Araneoidea</taxon>
        <taxon>Araneidae</taxon>
        <taxon>Araneus</taxon>
    </lineage>
</organism>
<comment type="caution">
    <text evidence="1">The sequence shown here is derived from an EMBL/GenBank/DDBJ whole genome shotgun (WGS) entry which is preliminary data.</text>
</comment>
<dbReference type="AlphaFoldDB" id="A0A4Y2S670"/>
<reference evidence="1 2" key="1">
    <citation type="journal article" date="2019" name="Sci. Rep.">
        <title>Orb-weaving spider Araneus ventricosus genome elucidates the spidroin gene catalogue.</title>
        <authorList>
            <person name="Kono N."/>
            <person name="Nakamura H."/>
            <person name="Ohtoshi R."/>
            <person name="Moran D.A.P."/>
            <person name="Shinohara A."/>
            <person name="Yoshida Y."/>
            <person name="Fujiwara M."/>
            <person name="Mori M."/>
            <person name="Tomita M."/>
            <person name="Arakawa K."/>
        </authorList>
    </citation>
    <scope>NUCLEOTIDE SEQUENCE [LARGE SCALE GENOMIC DNA]</scope>
</reference>
<evidence type="ECO:0000313" key="2">
    <source>
        <dbReference type="Proteomes" id="UP000499080"/>
    </source>
</evidence>
<dbReference type="Proteomes" id="UP000499080">
    <property type="component" value="Unassembled WGS sequence"/>
</dbReference>
<gene>
    <name evidence="1" type="ORF">AVEN_233318_1</name>
</gene>
<protein>
    <submittedName>
        <fullName evidence="1">Uncharacterized protein</fullName>
    </submittedName>
</protein>
<dbReference type="EMBL" id="BGPR01019839">
    <property type="protein sequence ID" value="GBN83086.1"/>
    <property type="molecule type" value="Genomic_DNA"/>
</dbReference>
<evidence type="ECO:0000313" key="1">
    <source>
        <dbReference type="EMBL" id="GBN83086.1"/>
    </source>
</evidence>
<keyword evidence="2" id="KW-1185">Reference proteome</keyword>
<accession>A0A4Y2S670</accession>